<organism evidence="1 2">
    <name type="scientific">Apiospora saccharicola</name>
    <dbReference type="NCBI Taxonomy" id="335842"/>
    <lineage>
        <taxon>Eukaryota</taxon>
        <taxon>Fungi</taxon>
        <taxon>Dikarya</taxon>
        <taxon>Ascomycota</taxon>
        <taxon>Pezizomycotina</taxon>
        <taxon>Sordariomycetes</taxon>
        <taxon>Xylariomycetidae</taxon>
        <taxon>Amphisphaeriales</taxon>
        <taxon>Apiosporaceae</taxon>
        <taxon>Apiospora</taxon>
    </lineage>
</organism>
<reference evidence="1 2" key="1">
    <citation type="submission" date="2023-01" db="EMBL/GenBank/DDBJ databases">
        <title>Analysis of 21 Apiospora genomes using comparative genomics revels a genus with tremendous synthesis potential of carbohydrate active enzymes and secondary metabolites.</title>
        <authorList>
            <person name="Sorensen T."/>
        </authorList>
    </citation>
    <scope>NUCLEOTIDE SEQUENCE [LARGE SCALE GENOMIC DNA]</scope>
    <source>
        <strain evidence="1 2">CBS 83171</strain>
    </source>
</reference>
<dbReference type="EMBL" id="JAQQWM010000003">
    <property type="protein sequence ID" value="KAK8072538.1"/>
    <property type="molecule type" value="Genomic_DNA"/>
</dbReference>
<name>A0ABR1VMQ0_9PEZI</name>
<comment type="caution">
    <text evidence="1">The sequence shown here is derived from an EMBL/GenBank/DDBJ whole genome shotgun (WGS) entry which is preliminary data.</text>
</comment>
<evidence type="ECO:0008006" key="3">
    <source>
        <dbReference type="Google" id="ProtNLM"/>
    </source>
</evidence>
<dbReference type="Proteomes" id="UP001446871">
    <property type="component" value="Unassembled WGS sequence"/>
</dbReference>
<dbReference type="CDD" id="cd02440">
    <property type="entry name" value="AdoMet_MTases"/>
    <property type="match status" value="1"/>
</dbReference>
<gene>
    <name evidence="1" type="ORF">PG996_005886</name>
</gene>
<dbReference type="SUPFAM" id="SSF53335">
    <property type="entry name" value="S-adenosyl-L-methionine-dependent methyltransferases"/>
    <property type="match status" value="1"/>
</dbReference>
<dbReference type="Gene3D" id="3.40.50.150">
    <property type="entry name" value="Vaccinia Virus protein VP39"/>
    <property type="match status" value="1"/>
</dbReference>
<keyword evidence="2" id="KW-1185">Reference proteome</keyword>
<protein>
    <recommendedName>
        <fullName evidence="3">Methyltransferase domain-containing protein</fullName>
    </recommendedName>
</protein>
<dbReference type="InterPro" id="IPR029063">
    <property type="entry name" value="SAM-dependent_MTases_sf"/>
</dbReference>
<dbReference type="Pfam" id="PF13489">
    <property type="entry name" value="Methyltransf_23"/>
    <property type="match status" value="1"/>
</dbReference>
<evidence type="ECO:0000313" key="2">
    <source>
        <dbReference type="Proteomes" id="UP001446871"/>
    </source>
</evidence>
<accession>A0ABR1VMQ0</accession>
<evidence type="ECO:0000313" key="1">
    <source>
        <dbReference type="EMBL" id="KAK8072538.1"/>
    </source>
</evidence>
<proteinExistence type="predicted"/>
<sequence>ITLPPVFSSRLLPATTNPFQAPVNIDQPSFKMPEELIRIPSGASVQTPDSILEATGRIHQSFREGRYFLPNDPAEQDRLDLQHASFELVLEGRFGLAPVRNPKFVIEVATGTGIWANEFARQHPDCHVVGTDLSLIQPANAPPNCEFIKEDSEDEWVFTQYKFDYVHLRTVCMPDYPLTQLVTKRNNSRT</sequence>
<feature type="non-terminal residue" evidence="1">
    <location>
        <position position="1"/>
    </location>
</feature>